<dbReference type="EMBL" id="AP024597">
    <property type="protein sequence ID" value="BCU71496.1"/>
    <property type="molecule type" value="Genomic_DNA"/>
</dbReference>
<keyword evidence="3" id="KW-1185">Reference proteome</keyword>
<accession>A0A8D5UA40</accession>
<protein>
    <submittedName>
        <fullName evidence="2">Uncharacterized protein</fullName>
    </submittedName>
</protein>
<sequence length="92" mass="10519">MHGIKLDKKTRINEVKDVRGISIKDVVKEKRPRIHCLQIVEKGRNLRAKLGEGLPNRSVKKNLYRSGKRPEGLRPKLRPPDPKPVTTYSKTG</sequence>
<feature type="compositionally biased region" description="Basic residues" evidence="1">
    <location>
        <begin position="58"/>
        <end position="67"/>
    </location>
</feature>
<dbReference type="KEGG" id="csty:KN1_27930"/>
<evidence type="ECO:0000313" key="3">
    <source>
        <dbReference type="Proteomes" id="UP000825123"/>
    </source>
</evidence>
<feature type="compositionally biased region" description="Basic and acidic residues" evidence="1">
    <location>
        <begin position="68"/>
        <end position="81"/>
    </location>
</feature>
<gene>
    <name evidence="2" type="ORF">KN1_27930</name>
</gene>
<organism evidence="2 3">
    <name type="scientific">Stygiolobus caldivivus</name>
    <dbReference type="NCBI Taxonomy" id="2824673"/>
    <lineage>
        <taxon>Archaea</taxon>
        <taxon>Thermoproteota</taxon>
        <taxon>Thermoprotei</taxon>
        <taxon>Sulfolobales</taxon>
        <taxon>Sulfolobaceae</taxon>
        <taxon>Stygiolobus</taxon>
    </lineage>
</organism>
<dbReference type="AlphaFoldDB" id="A0A8D5UA40"/>
<feature type="region of interest" description="Disordered" evidence="1">
    <location>
        <begin position="51"/>
        <end position="92"/>
    </location>
</feature>
<name>A0A8D5UA40_9CREN</name>
<evidence type="ECO:0000313" key="2">
    <source>
        <dbReference type="EMBL" id="BCU71496.1"/>
    </source>
</evidence>
<proteinExistence type="predicted"/>
<evidence type="ECO:0000256" key="1">
    <source>
        <dbReference type="SAM" id="MobiDB-lite"/>
    </source>
</evidence>
<reference evidence="2 3" key="1">
    <citation type="submission" date="2021-04" db="EMBL/GenBank/DDBJ databases">
        <title>Complete genome sequence of Stygiolobus sp. KN-1.</title>
        <authorList>
            <person name="Nakamura K."/>
            <person name="Sakai H."/>
            <person name="Kurosawa N."/>
        </authorList>
    </citation>
    <scope>NUCLEOTIDE SEQUENCE [LARGE SCALE GENOMIC DNA]</scope>
    <source>
        <strain evidence="2 3">KN-1</strain>
    </source>
</reference>
<dbReference type="Proteomes" id="UP000825123">
    <property type="component" value="Chromosome"/>
</dbReference>